<protein>
    <submittedName>
        <fullName evidence="1">Uncharacterized protein</fullName>
    </submittedName>
</protein>
<organism evidence="1 2">
    <name type="scientific">Caligus rogercresseyi</name>
    <name type="common">Sea louse</name>
    <dbReference type="NCBI Taxonomy" id="217165"/>
    <lineage>
        <taxon>Eukaryota</taxon>
        <taxon>Metazoa</taxon>
        <taxon>Ecdysozoa</taxon>
        <taxon>Arthropoda</taxon>
        <taxon>Crustacea</taxon>
        <taxon>Multicrustacea</taxon>
        <taxon>Hexanauplia</taxon>
        <taxon>Copepoda</taxon>
        <taxon>Siphonostomatoida</taxon>
        <taxon>Caligidae</taxon>
        <taxon>Caligus</taxon>
    </lineage>
</organism>
<evidence type="ECO:0000313" key="2">
    <source>
        <dbReference type="Proteomes" id="UP000595437"/>
    </source>
</evidence>
<keyword evidence="2" id="KW-1185">Reference proteome</keyword>
<dbReference type="EMBL" id="CP045892">
    <property type="protein sequence ID" value="QQP53048.1"/>
    <property type="molecule type" value="Genomic_DNA"/>
</dbReference>
<proteinExistence type="predicted"/>
<evidence type="ECO:0000313" key="1">
    <source>
        <dbReference type="EMBL" id="QQP53048.1"/>
    </source>
</evidence>
<accession>A0A7T8KBX0</accession>
<dbReference type="AlphaFoldDB" id="A0A7T8KBX0"/>
<feature type="non-terminal residue" evidence="1">
    <location>
        <position position="60"/>
    </location>
</feature>
<reference evidence="2" key="1">
    <citation type="submission" date="2021-01" db="EMBL/GenBank/DDBJ databases">
        <title>Caligus Genome Assembly.</title>
        <authorList>
            <person name="Gallardo-Escarate C."/>
        </authorList>
    </citation>
    <scope>NUCLEOTIDE SEQUENCE [LARGE SCALE GENOMIC DNA]</scope>
</reference>
<name>A0A7T8KBX0_CALRO</name>
<dbReference type="Proteomes" id="UP000595437">
    <property type="component" value="Chromosome 3"/>
</dbReference>
<gene>
    <name evidence="1" type="ORF">FKW44_005379</name>
</gene>
<sequence>MSTLCGQNTLQTEAKAALTLMMVALELADALIAASCNFISNQIIQPSNLINFSKSILLVF</sequence>